<evidence type="ECO:0000256" key="3">
    <source>
        <dbReference type="ARBA" id="ARBA00022729"/>
    </source>
</evidence>
<feature type="domain" description="RagB/SusD" evidence="6">
    <location>
        <begin position="334"/>
        <end position="473"/>
    </location>
</feature>
<evidence type="ECO:0000259" key="6">
    <source>
        <dbReference type="Pfam" id="PF07980"/>
    </source>
</evidence>
<comment type="subcellular location">
    <subcellularLocation>
        <location evidence="1">Cell outer membrane</location>
    </subcellularLocation>
</comment>
<evidence type="ECO:0000256" key="5">
    <source>
        <dbReference type="ARBA" id="ARBA00023237"/>
    </source>
</evidence>
<organism evidence="8 9">
    <name type="scientific">Sphingobacterium yanglingense</name>
    <dbReference type="NCBI Taxonomy" id="1437280"/>
    <lineage>
        <taxon>Bacteria</taxon>
        <taxon>Pseudomonadati</taxon>
        <taxon>Bacteroidota</taxon>
        <taxon>Sphingobacteriia</taxon>
        <taxon>Sphingobacteriales</taxon>
        <taxon>Sphingobacteriaceae</taxon>
        <taxon>Sphingobacterium</taxon>
    </lineage>
</organism>
<dbReference type="Pfam" id="PF14322">
    <property type="entry name" value="SusD-like_3"/>
    <property type="match status" value="1"/>
</dbReference>
<keyword evidence="3" id="KW-0732">Signal</keyword>
<protein>
    <submittedName>
        <fullName evidence="8">SusD-like starch-binding protein associating with outer membrane</fullName>
    </submittedName>
</protein>
<evidence type="ECO:0000313" key="8">
    <source>
        <dbReference type="EMBL" id="TDQ79792.1"/>
    </source>
</evidence>
<evidence type="ECO:0000256" key="2">
    <source>
        <dbReference type="ARBA" id="ARBA00006275"/>
    </source>
</evidence>
<dbReference type="Pfam" id="PF07980">
    <property type="entry name" value="SusD_RagB"/>
    <property type="match status" value="1"/>
</dbReference>
<gene>
    <name evidence="8" type="ORF">CLV99_1242</name>
</gene>
<dbReference type="InterPro" id="IPR012944">
    <property type="entry name" value="SusD_RagB_dom"/>
</dbReference>
<dbReference type="Gene3D" id="1.25.40.390">
    <property type="match status" value="1"/>
</dbReference>
<dbReference type="OrthoDB" id="993981at2"/>
<keyword evidence="4" id="KW-0472">Membrane</keyword>
<dbReference type="RefSeq" id="WP_133583556.1">
    <property type="nucleotide sequence ID" value="NZ_SNYV01000011.1"/>
</dbReference>
<dbReference type="InterPro" id="IPR033985">
    <property type="entry name" value="SusD-like_N"/>
</dbReference>
<accession>A0A4R6WLZ4</accession>
<evidence type="ECO:0000256" key="1">
    <source>
        <dbReference type="ARBA" id="ARBA00004442"/>
    </source>
</evidence>
<dbReference type="GO" id="GO:0009279">
    <property type="term" value="C:cell outer membrane"/>
    <property type="evidence" value="ECO:0007669"/>
    <property type="project" value="UniProtKB-SubCell"/>
</dbReference>
<reference evidence="8 9" key="1">
    <citation type="submission" date="2019-03" db="EMBL/GenBank/DDBJ databases">
        <title>Genomic Encyclopedia of Archaeal and Bacterial Type Strains, Phase II (KMG-II): from individual species to whole genera.</title>
        <authorList>
            <person name="Goeker M."/>
        </authorList>
    </citation>
    <scope>NUCLEOTIDE SEQUENCE [LARGE SCALE GENOMIC DNA]</scope>
    <source>
        <strain evidence="8 9">DSM 28353</strain>
    </source>
</reference>
<keyword evidence="5" id="KW-0998">Cell outer membrane</keyword>
<dbReference type="InterPro" id="IPR011990">
    <property type="entry name" value="TPR-like_helical_dom_sf"/>
</dbReference>
<comment type="similarity">
    <text evidence="2">Belongs to the SusD family.</text>
</comment>
<feature type="domain" description="SusD-like N-terminal" evidence="7">
    <location>
        <begin position="21"/>
        <end position="219"/>
    </location>
</feature>
<name>A0A4R6WLZ4_9SPHI</name>
<comment type="caution">
    <text evidence="8">The sequence shown here is derived from an EMBL/GenBank/DDBJ whole genome shotgun (WGS) entry which is preliminary data.</text>
</comment>
<dbReference type="EMBL" id="SNYV01000011">
    <property type="protein sequence ID" value="TDQ79792.1"/>
    <property type="molecule type" value="Genomic_DNA"/>
</dbReference>
<dbReference type="SUPFAM" id="SSF48452">
    <property type="entry name" value="TPR-like"/>
    <property type="match status" value="1"/>
</dbReference>
<dbReference type="PROSITE" id="PS51257">
    <property type="entry name" value="PROKAR_LIPOPROTEIN"/>
    <property type="match status" value="1"/>
</dbReference>
<dbReference type="AlphaFoldDB" id="A0A4R6WLZ4"/>
<dbReference type="Proteomes" id="UP000295292">
    <property type="component" value="Unassembled WGS sequence"/>
</dbReference>
<dbReference type="CDD" id="cd08977">
    <property type="entry name" value="SusD"/>
    <property type="match status" value="1"/>
</dbReference>
<evidence type="ECO:0000259" key="7">
    <source>
        <dbReference type="Pfam" id="PF14322"/>
    </source>
</evidence>
<evidence type="ECO:0000256" key="4">
    <source>
        <dbReference type="ARBA" id="ARBA00023136"/>
    </source>
</evidence>
<keyword evidence="9" id="KW-1185">Reference proteome</keyword>
<evidence type="ECO:0000313" key="9">
    <source>
        <dbReference type="Proteomes" id="UP000295292"/>
    </source>
</evidence>
<sequence length="473" mass="54205">MKKKLFYTGLCFLSLLSSCEKFLDEKPLSVLTPENAYNDLSDWKKTLNGAYAMLQAVFVGKYTITLSEFGTDEVIPFDMGWAAYSELHYYTFNDSHPFLADHYRVCYEGIKRSNVVIDIPEGVIDNNERTMMIAQAKFLRAIYYFDLVRMYGGVPLWTKSSIDRDEIMKPRVPQDKVYELIVQDLKDAENVLPTKWTVAADVGRATKYAVQAMLARVYLQWKKPEQALSYCNALDGKFRLYDNLRDIFDPKNKNQEIENIFEVQFKHSGAWGMEGSLQHSYWGPRGVGGPTNFGGWGGFGPTQYVYDSYEPTDKRRQAFFLTTFNGVPQVPASNYKFFDSTHGNVIEDDNLNFVLIRYADVLLMKAEALNLLGDASDSKYDALNTVRRRAGINPILATSNLTQTQFADVLLKERLHELCFEHLRRWDLIRFGKLKETMKISAGVDIQDYHNLYPIPKAAMDANEAIKENNPGY</sequence>
<proteinExistence type="inferred from homology"/>